<accession>A0A915L695</accession>
<evidence type="ECO:0000313" key="2">
    <source>
        <dbReference type="WBParaSite" id="nRc.2.0.1.t46292-RA"/>
    </source>
</evidence>
<organism evidence="1 2">
    <name type="scientific">Romanomermis culicivorax</name>
    <name type="common">Nematode worm</name>
    <dbReference type="NCBI Taxonomy" id="13658"/>
    <lineage>
        <taxon>Eukaryota</taxon>
        <taxon>Metazoa</taxon>
        <taxon>Ecdysozoa</taxon>
        <taxon>Nematoda</taxon>
        <taxon>Enoplea</taxon>
        <taxon>Dorylaimia</taxon>
        <taxon>Mermithida</taxon>
        <taxon>Mermithoidea</taxon>
        <taxon>Mermithidae</taxon>
        <taxon>Romanomermis</taxon>
    </lineage>
</organism>
<proteinExistence type="predicted"/>
<evidence type="ECO:0000313" key="1">
    <source>
        <dbReference type="Proteomes" id="UP000887565"/>
    </source>
</evidence>
<reference evidence="2" key="1">
    <citation type="submission" date="2022-11" db="UniProtKB">
        <authorList>
            <consortium name="WormBaseParasite"/>
        </authorList>
    </citation>
    <scope>IDENTIFICATION</scope>
</reference>
<dbReference type="AlphaFoldDB" id="A0A915L695"/>
<dbReference type="Proteomes" id="UP000887565">
    <property type="component" value="Unplaced"/>
</dbReference>
<sequence length="75" mass="7929">MAGYGFCGAGVNTDGQFASNSWFVARQAENVSVMSKHGELQLLLRGVTRERFIKCCGLVVGQIAVGGSGCYLAIK</sequence>
<keyword evidence="1" id="KW-1185">Reference proteome</keyword>
<dbReference type="WBParaSite" id="nRc.2.0.1.t46292-RA">
    <property type="protein sequence ID" value="nRc.2.0.1.t46292-RA"/>
    <property type="gene ID" value="nRc.2.0.1.g46292"/>
</dbReference>
<protein>
    <submittedName>
        <fullName evidence="2">Uncharacterized protein</fullName>
    </submittedName>
</protein>
<name>A0A915L695_ROMCU</name>